<reference evidence="9" key="1">
    <citation type="journal article" date="2019" name="Int. J. Syst. Evol. Microbiol.">
        <title>The Global Catalogue of Microorganisms (GCM) 10K type strain sequencing project: providing services to taxonomists for standard genome sequencing and annotation.</title>
        <authorList>
            <consortium name="The Broad Institute Genomics Platform"/>
            <consortium name="The Broad Institute Genome Sequencing Center for Infectious Disease"/>
            <person name="Wu L."/>
            <person name="Ma J."/>
        </authorList>
    </citation>
    <scope>NUCLEOTIDE SEQUENCE [LARGE SCALE GENOMIC DNA]</scope>
    <source>
        <strain evidence="9">KACC 11904</strain>
    </source>
</reference>
<keyword evidence="4 6" id="KW-0472">Membrane</keyword>
<dbReference type="RefSeq" id="WP_270880045.1">
    <property type="nucleotide sequence ID" value="NZ_JAQFVF010000027.1"/>
</dbReference>
<evidence type="ECO:0000256" key="1">
    <source>
        <dbReference type="ARBA" id="ARBA00022475"/>
    </source>
</evidence>
<name>A0ABW0KGM3_9BACL</name>
<gene>
    <name evidence="8" type="ORF">ACFPOG_26455</name>
</gene>
<keyword evidence="3 6" id="KW-1133">Transmembrane helix</keyword>
<dbReference type="PANTHER" id="PTHR41335:SF1">
    <property type="entry name" value="MEMBRANE PROTEIN"/>
    <property type="match status" value="1"/>
</dbReference>
<keyword evidence="1" id="KW-1003">Cell membrane</keyword>
<feature type="transmembrane region" description="Helical" evidence="6">
    <location>
        <begin position="41"/>
        <end position="62"/>
    </location>
</feature>
<dbReference type="PANTHER" id="PTHR41335">
    <property type="entry name" value="MEMBRANE PROTEIN-RELATED"/>
    <property type="match status" value="1"/>
</dbReference>
<protein>
    <submittedName>
        <fullName evidence="8">Lipopolysaccharide assembly LapA domain-containing protein</fullName>
    </submittedName>
</protein>
<keyword evidence="9" id="KW-1185">Reference proteome</keyword>
<evidence type="ECO:0000259" key="7">
    <source>
        <dbReference type="Pfam" id="PF06305"/>
    </source>
</evidence>
<dbReference type="EMBL" id="JBHSMJ010000040">
    <property type="protein sequence ID" value="MFC5451747.1"/>
    <property type="molecule type" value="Genomic_DNA"/>
</dbReference>
<evidence type="ECO:0000256" key="5">
    <source>
        <dbReference type="SAM" id="MobiDB-lite"/>
    </source>
</evidence>
<keyword evidence="2 6" id="KW-0812">Transmembrane</keyword>
<evidence type="ECO:0000256" key="4">
    <source>
        <dbReference type="ARBA" id="ARBA00023136"/>
    </source>
</evidence>
<comment type="caution">
    <text evidence="8">The sequence shown here is derived from an EMBL/GenBank/DDBJ whole genome shotgun (WGS) entry which is preliminary data.</text>
</comment>
<feature type="domain" description="Lipopolysaccharide assembly protein A" evidence="7">
    <location>
        <begin position="24"/>
        <end position="83"/>
    </location>
</feature>
<sequence length="109" mass="11744">MRTQWTLIFALFFALVTAIFAVINVDPVQVNFLFAQTSTPLILVILTSTLLGGLIIGLFGFIRQFKLQRRIKQLEKQLQETQAAAPAPTTPAPLGGEAAVAEAGTESTA</sequence>
<evidence type="ECO:0000256" key="2">
    <source>
        <dbReference type="ARBA" id="ARBA00022692"/>
    </source>
</evidence>
<evidence type="ECO:0000313" key="8">
    <source>
        <dbReference type="EMBL" id="MFC5451747.1"/>
    </source>
</evidence>
<proteinExistence type="predicted"/>
<evidence type="ECO:0000313" key="9">
    <source>
        <dbReference type="Proteomes" id="UP001596044"/>
    </source>
</evidence>
<dbReference type="Pfam" id="PF06305">
    <property type="entry name" value="LapA_dom"/>
    <property type="match status" value="1"/>
</dbReference>
<feature type="region of interest" description="Disordered" evidence="5">
    <location>
        <begin position="82"/>
        <end position="109"/>
    </location>
</feature>
<dbReference type="Proteomes" id="UP001596044">
    <property type="component" value="Unassembled WGS sequence"/>
</dbReference>
<evidence type="ECO:0000256" key="3">
    <source>
        <dbReference type="ARBA" id="ARBA00022989"/>
    </source>
</evidence>
<evidence type="ECO:0000256" key="6">
    <source>
        <dbReference type="SAM" id="Phobius"/>
    </source>
</evidence>
<accession>A0ABW0KGM3</accession>
<dbReference type="InterPro" id="IPR010445">
    <property type="entry name" value="LapA_dom"/>
</dbReference>
<organism evidence="8 9">
    <name type="scientific">Paenibacillus aestuarii</name>
    <dbReference type="NCBI Taxonomy" id="516965"/>
    <lineage>
        <taxon>Bacteria</taxon>
        <taxon>Bacillati</taxon>
        <taxon>Bacillota</taxon>
        <taxon>Bacilli</taxon>
        <taxon>Bacillales</taxon>
        <taxon>Paenibacillaceae</taxon>
        <taxon>Paenibacillus</taxon>
    </lineage>
</organism>